<feature type="domain" description="Spermatogenesis-associated protein 20-like TRX" evidence="1">
    <location>
        <begin position="2"/>
        <end position="160"/>
    </location>
</feature>
<dbReference type="STRING" id="1437059.A6A05_10105"/>
<dbReference type="SUPFAM" id="SSF52833">
    <property type="entry name" value="Thioredoxin-like"/>
    <property type="match status" value="1"/>
</dbReference>
<sequence length="667" mass="73256">MTNRLAGETSPYLLQHQDNPVDWWPWGPEALAEAKAQGKPILLSIGYAACHWCHVMAHESFEDPTIAEQVNRDFIAIKIDREERPDLDSIYQQALGLMGQHGGWPLTMFCTPAAEPFWGGTYFPPTPRWGRPSFPEVLGAVSRSWDLTQERVFENVATLKAGLARAAHSPGPGTLSLDLLDRSARAILRMVDTEHGGIGGAPKFPQPGLFDFLWRSARRTGDSAMKNAVLLTLDRICQGGIYDHLGGGFMRYSTDDIWLVPHFEKMLYDNAQLVSLLTLLWQETGDPLWRDRVAETIGWLLAEMLAEGDAFAATLDADSEGHEGRFYVWQAAEIDSLLDAETNRWFRQAYGITQHGNWEGTTILNRSGPQPEGAEDLLARARPILKAARDQRVWPGRDDKVLADWNGLMIAALAEAAFVFDQPGWLDAARRAFETVRTRMALPGDRLAHSLRLDRLSDVGLLDDLATMGLAALALYQTTGESPYLREAAAWAEAAQTHHWDQSDGGFFQTATDARDLMVRPKPVHDSAVPSANGLMAQLLAKLWLLTGETRWRDRADATIAAFSGLDIDHHPNITALLTAFDLLADSVQVVITEGAGAHALERAVAAIALPNRILLRTGGTDPLPDHHPAFGKLPIDGRAAAYVCRGSTCSAPITDPAALRAALASR</sequence>
<dbReference type="PIRSF" id="PIRSF006402">
    <property type="entry name" value="UCP006402_thioredoxin"/>
    <property type="match status" value="1"/>
</dbReference>
<keyword evidence="2" id="KW-0418">Kinase</keyword>
<comment type="caution">
    <text evidence="2">The sequence shown here is derived from an EMBL/GenBank/DDBJ whole genome shotgun (WGS) entry which is preliminary data.</text>
</comment>
<dbReference type="Proteomes" id="UP000078543">
    <property type="component" value="Unassembled WGS sequence"/>
</dbReference>
<dbReference type="PANTHER" id="PTHR42899:SF1">
    <property type="entry name" value="SPERMATOGENESIS-ASSOCIATED PROTEIN 20"/>
    <property type="match status" value="1"/>
</dbReference>
<accession>A0A178MTZ1</accession>
<dbReference type="AlphaFoldDB" id="A0A178MTZ1"/>
<dbReference type="InterPro" id="IPR008928">
    <property type="entry name" value="6-hairpin_glycosidase_sf"/>
</dbReference>
<dbReference type="RefSeq" id="WP_068498989.1">
    <property type="nucleotide sequence ID" value="NZ_LWQU01000126.1"/>
</dbReference>
<organism evidence="2 3">
    <name type="scientific">Magnetospirillum moscoviense</name>
    <dbReference type="NCBI Taxonomy" id="1437059"/>
    <lineage>
        <taxon>Bacteria</taxon>
        <taxon>Pseudomonadati</taxon>
        <taxon>Pseudomonadota</taxon>
        <taxon>Alphaproteobacteria</taxon>
        <taxon>Rhodospirillales</taxon>
        <taxon>Rhodospirillaceae</taxon>
        <taxon>Magnetospirillum</taxon>
    </lineage>
</organism>
<proteinExistence type="predicted"/>
<dbReference type="InterPro" id="IPR036249">
    <property type="entry name" value="Thioredoxin-like_sf"/>
</dbReference>
<dbReference type="PANTHER" id="PTHR42899">
    <property type="entry name" value="SPERMATOGENESIS-ASSOCIATED PROTEIN 20"/>
    <property type="match status" value="1"/>
</dbReference>
<evidence type="ECO:0000313" key="3">
    <source>
        <dbReference type="Proteomes" id="UP000078543"/>
    </source>
</evidence>
<evidence type="ECO:0000313" key="2">
    <source>
        <dbReference type="EMBL" id="OAN53108.1"/>
    </source>
</evidence>
<dbReference type="GO" id="GO:0016301">
    <property type="term" value="F:kinase activity"/>
    <property type="evidence" value="ECO:0007669"/>
    <property type="project" value="UniProtKB-KW"/>
</dbReference>
<gene>
    <name evidence="2" type="ORF">A6A05_10105</name>
</gene>
<dbReference type="CDD" id="cd02955">
    <property type="entry name" value="SSP411"/>
    <property type="match status" value="1"/>
</dbReference>
<dbReference type="GO" id="GO:0005975">
    <property type="term" value="P:carbohydrate metabolic process"/>
    <property type="evidence" value="ECO:0007669"/>
    <property type="project" value="InterPro"/>
</dbReference>
<reference evidence="2 3" key="1">
    <citation type="submission" date="2016-04" db="EMBL/GenBank/DDBJ databases">
        <title>Draft genome sequence of freshwater magnetotactic bacteria Magnetospirillum marisnigri SP-1 and Magnetospirillum moscoviense BB-1.</title>
        <authorList>
            <person name="Koziaeva V."/>
            <person name="Dziuba M.V."/>
            <person name="Ivanov T.M."/>
            <person name="Kuznetsov B."/>
            <person name="Grouzdev D.S."/>
        </authorList>
    </citation>
    <scope>NUCLEOTIDE SEQUENCE [LARGE SCALE GENOMIC DNA]</scope>
    <source>
        <strain evidence="2 3">BB-1</strain>
    </source>
</reference>
<name>A0A178MTZ1_9PROT</name>
<dbReference type="SUPFAM" id="SSF48208">
    <property type="entry name" value="Six-hairpin glycosidases"/>
    <property type="match status" value="1"/>
</dbReference>
<evidence type="ECO:0000259" key="1">
    <source>
        <dbReference type="Pfam" id="PF03190"/>
    </source>
</evidence>
<keyword evidence="3" id="KW-1185">Reference proteome</keyword>
<dbReference type="InterPro" id="IPR024705">
    <property type="entry name" value="Ssp411"/>
</dbReference>
<dbReference type="OrthoDB" id="9762614at2"/>
<protein>
    <submittedName>
        <fullName evidence="2">Thymidylate kinase</fullName>
    </submittedName>
</protein>
<dbReference type="Gene3D" id="3.40.30.10">
    <property type="entry name" value="Glutaredoxin"/>
    <property type="match status" value="1"/>
</dbReference>
<dbReference type="Gene3D" id="1.50.10.10">
    <property type="match status" value="1"/>
</dbReference>
<dbReference type="InterPro" id="IPR004879">
    <property type="entry name" value="Ssp411-like_TRX"/>
</dbReference>
<dbReference type="EMBL" id="LWQU01000126">
    <property type="protein sequence ID" value="OAN53108.1"/>
    <property type="molecule type" value="Genomic_DNA"/>
</dbReference>
<dbReference type="InterPro" id="IPR012341">
    <property type="entry name" value="6hp_glycosidase-like_sf"/>
</dbReference>
<keyword evidence="2" id="KW-0808">Transferase</keyword>
<dbReference type="Pfam" id="PF03190">
    <property type="entry name" value="Thioredox_DsbH"/>
    <property type="match status" value="1"/>
</dbReference>